<sequence>MLHELSGKLLVPPEYTDAEDPSSRHWVGTAARFLLAAGVGLSQVGMTNEKLHMANLRGEVEAEKLRKRIGELEAESIKGRAAFRAEARAELEKEHADTVKDLRVDLSRGVQKVNSLMADKEILEADISRLHYRVEELEKAQAESVLRHKTEVDAASKAAVASYLLSPAFRKIDDAKRSKVMGDTVPSIRHLFRREHPELEWDTDAVWDVVVAWGSSEGDVNSENALSVSADGDEASSRGQA</sequence>
<reference evidence="2 3" key="1">
    <citation type="submission" date="2024-04" db="EMBL/GenBank/DDBJ databases">
        <authorList>
            <person name="Fracassetti M."/>
        </authorList>
    </citation>
    <scope>NUCLEOTIDE SEQUENCE [LARGE SCALE GENOMIC DNA]</scope>
</reference>
<evidence type="ECO:0000313" key="2">
    <source>
        <dbReference type="EMBL" id="CAL1377367.1"/>
    </source>
</evidence>
<keyword evidence="3" id="KW-1185">Reference proteome</keyword>
<organism evidence="2 3">
    <name type="scientific">Linum trigynum</name>
    <dbReference type="NCBI Taxonomy" id="586398"/>
    <lineage>
        <taxon>Eukaryota</taxon>
        <taxon>Viridiplantae</taxon>
        <taxon>Streptophyta</taxon>
        <taxon>Embryophyta</taxon>
        <taxon>Tracheophyta</taxon>
        <taxon>Spermatophyta</taxon>
        <taxon>Magnoliopsida</taxon>
        <taxon>eudicotyledons</taxon>
        <taxon>Gunneridae</taxon>
        <taxon>Pentapetalae</taxon>
        <taxon>rosids</taxon>
        <taxon>fabids</taxon>
        <taxon>Malpighiales</taxon>
        <taxon>Linaceae</taxon>
        <taxon>Linum</taxon>
    </lineage>
</organism>
<name>A0AAV2DUY4_9ROSI</name>
<feature type="region of interest" description="Disordered" evidence="1">
    <location>
        <begin position="219"/>
        <end position="241"/>
    </location>
</feature>
<evidence type="ECO:0000256" key="1">
    <source>
        <dbReference type="SAM" id="MobiDB-lite"/>
    </source>
</evidence>
<dbReference type="AlphaFoldDB" id="A0AAV2DUY4"/>
<gene>
    <name evidence="2" type="ORF">LTRI10_LOCUS19023</name>
</gene>
<protein>
    <submittedName>
        <fullName evidence="2">Uncharacterized protein</fullName>
    </submittedName>
</protein>
<evidence type="ECO:0000313" key="3">
    <source>
        <dbReference type="Proteomes" id="UP001497516"/>
    </source>
</evidence>
<dbReference type="EMBL" id="OZ034816">
    <property type="protein sequence ID" value="CAL1377367.1"/>
    <property type="molecule type" value="Genomic_DNA"/>
</dbReference>
<dbReference type="Proteomes" id="UP001497516">
    <property type="component" value="Chromosome 3"/>
</dbReference>
<proteinExistence type="predicted"/>
<accession>A0AAV2DUY4</accession>